<dbReference type="AlphaFoldDB" id="A0A1W1CZQ2"/>
<protein>
    <submittedName>
        <fullName evidence="1">Uncharacterized protein</fullName>
    </submittedName>
</protein>
<name>A0A1W1CZQ2_9ZZZZ</name>
<reference evidence="1" key="1">
    <citation type="submission" date="2016-10" db="EMBL/GenBank/DDBJ databases">
        <authorList>
            <person name="de Groot N.N."/>
        </authorList>
    </citation>
    <scope>NUCLEOTIDE SEQUENCE</scope>
</reference>
<organism evidence="1">
    <name type="scientific">hydrothermal vent metagenome</name>
    <dbReference type="NCBI Taxonomy" id="652676"/>
    <lineage>
        <taxon>unclassified sequences</taxon>
        <taxon>metagenomes</taxon>
        <taxon>ecological metagenomes</taxon>
    </lineage>
</organism>
<gene>
    <name evidence="1" type="ORF">MNB_SV-13-893</name>
</gene>
<dbReference type="EMBL" id="FPHM01000219">
    <property type="protein sequence ID" value="SFV71259.1"/>
    <property type="molecule type" value="Genomic_DNA"/>
</dbReference>
<evidence type="ECO:0000313" key="1">
    <source>
        <dbReference type="EMBL" id="SFV71259.1"/>
    </source>
</evidence>
<proteinExistence type="predicted"/>
<accession>A0A1W1CZQ2</accession>
<sequence>MSKTTMKLLLLLSFVSIYSFASSVPAYYDASFSDAKTIKSKLQKAGFKVLSTYSPAGKSSLKILVFTNKALKSIASKKSRGFASIQRVMIDSKAKTVRVTNPTYWLKAFMQKDFKAGSDTAITASLTKALGKLNPSKDNLKEGKLSSYHFMIGMPYYEDMIEVSATPKKKLFELKLANGAKLIAVSLPKSTESFINKIGVDKAILLPYMILLEGGKAYALHPKYYISLSYPLLSMGQFMDISNIPDAIEKALK</sequence>